<dbReference type="Proteomes" id="UP001165422">
    <property type="component" value="Unassembled WGS sequence"/>
</dbReference>
<accession>A0ABS8N2R9</accession>
<keyword evidence="8" id="KW-1185">Reference proteome</keyword>
<organism evidence="7 8">
    <name type="scientific">Clostridium aromativorans</name>
    <dbReference type="NCBI Taxonomy" id="2836848"/>
    <lineage>
        <taxon>Bacteria</taxon>
        <taxon>Bacillati</taxon>
        <taxon>Bacillota</taxon>
        <taxon>Clostridia</taxon>
        <taxon>Eubacteriales</taxon>
        <taxon>Clostridiaceae</taxon>
        <taxon>Clostridium</taxon>
    </lineage>
</organism>
<dbReference type="Pfam" id="PF12800">
    <property type="entry name" value="Fer4_4"/>
    <property type="match status" value="1"/>
</dbReference>
<dbReference type="PROSITE" id="PS00198">
    <property type="entry name" value="4FE4S_FER_1"/>
    <property type="match status" value="1"/>
</dbReference>
<dbReference type="InterPro" id="IPR017900">
    <property type="entry name" value="4Fe4S_Fe_S_CS"/>
</dbReference>
<dbReference type="CDD" id="cd10554">
    <property type="entry name" value="HycB_like"/>
    <property type="match status" value="1"/>
</dbReference>
<evidence type="ECO:0000259" key="6">
    <source>
        <dbReference type="PROSITE" id="PS51379"/>
    </source>
</evidence>
<evidence type="ECO:0000313" key="7">
    <source>
        <dbReference type="EMBL" id="MCC9294111.1"/>
    </source>
</evidence>
<reference evidence="7" key="1">
    <citation type="submission" date="2021-11" db="EMBL/GenBank/DDBJ databases">
        <authorList>
            <person name="Qingchun L."/>
            <person name="Dong Z."/>
            <person name="Zongwei Q."/>
            <person name="Jia Z."/>
            <person name="Duotao L."/>
        </authorList>
    </citation>
    <scope>NUCLEOTIDE SEQUENCE</scope>
    <source>
        <strain evidence="7">WLY-B-L2</strain>
    </source>
</reference>
<proteinExistence type="predicted"/>
<dbReference type="SUPFAM" id="SSF54862">
    <property type="entry name" value="4Fe-4S ferredoxins"/>
    <property type="match status" value="1"/>
</dbReference>
<keyword evidence="4" id="KW-0408">Iron</keyword>
<feature type="domain" description="4Fe-4S ferredoxin-type" evidence="6">
    <location>
        <begin position="137"/>
        <end position="170"/>
    </location>
</feature>
<keyword evidence="1" id="KW-0004">4Fe-4S</keyword>
<comment type="caution">
    <text evidence="7">The sequence shown here is derived from an EMBL/GenBank/DDBJ whole genome shotgun (WGS) entry which is preliminary data.</text>
</comment>
<keyword evidence="3" id="KW-0677">Repeat</keyword>
<evidence type="ECO:0000256" key="2">
    <source>
        <dbReference type="ARBA" id="ARBA00022723"/>
    </source>
</evidence>
<evidence type="ECO:0000313" key="8">
    <source>
        <dbReference type="Proteomes" id="UP001165422"/>
    </source>
</evidence>
<keyword evidence="2" id="KW-0479">Metal-binding</keyword>
<keyword evidence="5" id="KW-0411">Iron-sulfur</keyword>
<evidence type="ECO:0000256" key="3">
    <source>
        <dbReference type="ARBA" id="ARBA00022737"/>
    </source>
</evidence>
<dbReference type="EMBL" id="JAJJPB010000003">
    <property type="protein sequence ID" value="MCC9294111.1"/>
    <property type="molecule type" value="Genomic_DNA"/>
</dbReference>
<evidence type="ECO:0000256" key="4">
    <source>
        <dbReference type="ARBA" id="ARBA00023004"/>
    </source>
</evidence>
<dbReference type="InterPro" id="IPR050294">
    <property type="entry name" value="RnfB_subfamily"/>
</dbReference>
<gene>
    <name evidence="7" type="ORF">LN736_04405</name>
</gene>
<evidence type="ECO:0000256" key="5">
    <source>
        <dbReference type="ARBA" id="ARBA00023014"/>
    </source>
</evidence>
<dbReference type="Pfam" id="PF13247">
    <property type="entry name" value="Fer4_11"/>
    <property type="match status" value="1"/>
</dbReference>
<evidence type="ECO:0000256" key="1">
    <source>
        <dbReference type="ARBA" id="ARBA00022485"/>
    </source>
</evidence>
<dbReference type="PANTHER" id="PTHR42859">
    <property type="entry name" value="OXIDOREDUCTASE"/>
    <property type="match status" value="1"/>
</dbReference>
<feature type="domain" description="4Fe-4S ferredoxin-type" evidence="6">
    <location>
        <begin position="4"/>
        <end position="33"/>
    </location>
</feature>
<feature type="domain" description="4Fe-4S ferredoxin-type" evidence="6">
    <location>
        <begin position="82"/>
        <end position="111"/>
    </location>
</feature>
<dbReference type="InterPro" id="IPR017896">
    <property type="entry name" value="4Fe4S_Fe-S-bd"/>
</dbReference>
<dbReference type="PANTHER" id="PTHR42859:SF17">
    <property type="entry name" value="ELECTRON TRANSPORT PROTEIN HYDN-RELATED"/>
    <property type="match status" value="1"/>
</dbReference>
<dbReference type="PROSITE" id="PS51379">
    <property type="entry name" value="4FE4S_FER_2"/>
    <property type="match status" value="3"/>
</dbReference>
<dbReference type="RefSeq" id="WP_229980989.1">
    <property type="nucleotide sequence ID" value="NZ_JAJJPB010000003.1"/>
</dbReference>
<name>A0ABS8N2R9_9CLOT</name>
<sequence length="188" mass="20739">MKNCFVMADPNKCIGCRTCEAACAIEHSGEDFFNVSISKINFNPRLNVIKNAKVSVPVQCRQCEDSPCLRVCPVNAISNEEGLVFVNKNMCIGCKSCLIACPYGTIELVTEYEEGEKTLKNRFRVVSEDKAVQEEKDKVVANKCDLCRGRKNGPACIEVCPTQALQLVTYDDSGNIVKKKSANECRVG</sequence>
<protein>
    <submittedName>
        <fullName evidence="7">4Fe-4S dicluster domain-containing protein</fullName>
    </submittedName>
</protein>
<dbReference type="Gene3D" id="3.30.70.20">
    <property type="match status" value="2"/>
</dbReference>